<name>A0A919QJA9_9ACTN</name>
<accession>A0A919QJA9</accession>
<sequence length="64" mass="7163">MDSPVKSAHRTRLTCTDPRVKLRIRLGSARVDSPVKSAHPTQPTCTDPQVKLRTQPGLSAWTRR</sequence>
<feature type="region of interest" description="Disordered" evidence="1">
    <location>
        <begin position="31"/>
        <end position="64"/>
    </location>
</feature>
<evidence type="ECO:0000256" key="1">
    <source>
        <dbReference type="SAM" id="MobiDB-lite"/>
    </source>
</evidence>
<dbReference type="AlphaFoldDB" id="A0A919QJA9"/>
<dbReference type="EMBL" id="BOOA01000090">
    <property type="protein sequence ID" value="GIH28693.1"/>
    <property type="molecule type" value="Genomic_DNA"/>
</dbReference>
<organism evidence="2 3">
    <name type="scientific">Acrocarpospora phusangensis</name>
    <dbReference type="NCBI Taxonomy" id="1070424"/>
    <lineage>
        <taxon>Bacteria</taxon>
        <taxon>Bacillati</taxon>
        <taxon>Actinomycetota</taxon>
        <taxon>Actinomycetes</taxon>
        <taxon>Streptosporangiales</taxon>
        <taxon>Streptosporangiaceae</taxon>
        <taxon>Acrocarpospora</taxon>
    </lineage>
</organism>
<reference evidence="2" key="1">
    <citation type="submission" date="2021-01" db="EMBL/GenBank/DDBJ databases">
        <title>Whole genome shotgun sequence of Acrocarpospora phusangensis NBRC 108782.</title>
        <authorList>
            <person name="Komaki H."/>
            <person name="Tamura T."/>
        </authorList>
    </citation>
    <scope>NUCLEOTIDE SEQUENCE</scope>
    <source>
        <strain evidence="2">NBRC 108782</strain>
    </source>
</reference>
<keyword evidence="3" id="KW-1185">Reference proteome</keyword>
<comment type="caution">
    <text evidence="2">The sequence shown here is derived from an EMBL/GenBank/DDBJ whole genome shotgun (WGS) entry which is preliminary data.</text>
</comment>
<proteinExistence type="predicted"/>
<evidence type="ECO:0000313" key="3">
    <source>
        <dbReference type="Proteomes" id="UP000640052"/>
    </source>
</evidence>
<protein>
    <submittedName>
        <fullName evidence="2">Uncharacterized protein</fullName>
    </submittedName>
</protein>
<evidence type="ECO:0000313" key="2">
    <source>
        <dbReference type="EMBL" id="GIH28693.1"/>
    </source>
</evidence>
<gene>
    <name evidence="2" type="ORF">Aph01nite_70030</name>
</gene>
<dbReference type="Proteomes" id="UP000640052">
    <property type="component" value="Unassembled WGS sequence"/>
</dbReference>